<gene>
    <name evidence="1" type="ORF">Goarm_006854</name>
</gene>
<protein>
    <submittedName>
        <fullName evidence="1">Uncharacterized protein</fullName>
    </submittedName>
</protein>
<sequence>YDILGVIPNNIYGGQIEMDWLQDTFLEPVNDSTEIERI</sequence>
<keyword evidence="2" id="KW-1185">Reference proteome</keyword>
<name>A0A7J9JJQ8_9ROSI</name>
<dbReference type="AlphaFoldDB" id="A0A7J9JJQ8"/>
<organism evidence="1 2">
    <name type="scientific">Gossypium armourianum</name>
    <dbReference type="NCBI Taxonomy" id="34283"/>
    <lineage>
        <taxon>Eukaryota</taxon>
        <taxon>Viridiplantae</taxon>
        <taxon>Streptophyta</taxon>
        <taxon>Embryophyta</taxon>
        <taxon>Tracheophyta</taxon>
        <taxon>Spermatophyta</taxon>
        <taxon>Magnoliopsida</taxon>
        <taxon>eudicotyledons</taxon>
        <taxon>Gunneridae</taxon>
        <taxon>Pentapetalae</taxon>
        <taxon>rosids</taxon>
        <taxon>malvids</taxon>
        <taxon>Malvales</taxon>
        <taxon>Malvaceae</taxon>
        <taxon>Malvoideae</taxon>
        <taxon>Gossypium</taxon>
    </lineage>
</organism>
<dbReference type="EMBL" id="JABFAE010000008">
    <property type="protein sequence ID" value="MBA0834507.1"/>
    <property type="molecule type" value="Genomic_DNA"/>
</dbReference>
<evidence type="ECO:0000313" key="2">
    <source>
        <dbReference type="Proteomes" id="UP000593575"/>
    </source>
</evidence>
<comment type="caution">
    <text evidence="1">The sequence shown here is derived from an EMBL/GenBank/DDBJ whole genome shotgun (WGS) entry which is preliminary data.</text>
</comment>
<reference evidence="1 2" key="1">
    <citation type="journal article" date="2019" name="Genome Biol. Evol.">
        <title>Insights into the evolution of the New World diploid cottons (Gossypium, subgenus Houzingenia) based on genome sequencing.</title>
        <authorList>
            <person name="Grover C.E."/>
            <person name="Arick M.A. 2nd"/>
            <person name="Thrash A."/>
            <person name="Conover J.L."/>
            <person name="Sanders W.S."/>
            <person name="Peterson D.G."/>
            <person name="Frelichowski J.E."/>
            <person name="Scheffler J.A."/>
            <person name="Scheffler B.E."/>
            <person name="Wendel J.F."/>
        </authorList>
    </citation>
    <scope>NUCLEOTIDE SEQUENCE [LARGE SCALE GENOMIC DNA]</scope>
    <source>
        <strain evidence="1">6</strain>
        <tissue evidence="1">Leaf</tissue>
    </source>
</reference>
<dbReference type="Proteomes" id="UP000593575">
    <property type="component" value="Unassembled WGS sequence"/>
</dbReference>
<evidence type="ECO:0000313" key="1">
    <source>
        <dbReference type="EMBL" id="MBA0834507.1"/>
    </source>
</evidence>
<accession>A0A7J9JJQ8</accession>
<feature type="non-terminal residue" evidence="1">
    <location>
        <position position="1"/>
    </location>
</feature>
<proteinExistence type="predicted"/>